<reference evidence="9 10" key="1">
    <citation type="submission" date="2023-12" db="EMBL/GenBank/DDBJ databases">
        <title>the genome sequence of Hyalangium sp. s54d21.</title>
        <authorList>
            <person name="Zhang X."/>
        </authorList>
    </citation>
    <scope>NUCLEOTIDE SEQUENCE [LARGE SCALE GENOMIC DNA]</scope>
    <source>
        <strain evidence="10">s54d21</strain>
    </source>
</reference>
<evidence type="ECO:0000256" key="5">
    <source>
        <dbReference type="ARBA" id="ARBA00034125"/>
    </source>
</evidence>
<feature type="transmembrane region" description="Helical" evidence="6">
    <location>
        <begin position="379"/>
        <end position="406"/>
    </location>
</feature>
<feature type="transmembrane region" description="Helical" evidence="6">
    <location>
        <begin position="237"/>
        <end position="255"/>
    </location>
</feature>
<dbReference type="Pfam" id="PF12821">
    <property type="entry name" value="ThrE_2"/>
    <property type="match status" value="1"/>
</dbReference>
<dbReference type="InterPro" id="IPR010619">
    <property type="entry name" value="ThrE-like_N"/>
</dbReference>
<dbReference type="EMBL" id="JAXIVS010000007">
    <property type="protein sequence ID" value="MDY7229052.1"/>
    <property type="molecule type" value="Genomic_DNA"/>
</dbReference>
<comment type="subcellular location">
    <subcellularLocation>
        <location evidence="1">Membrane</location>
        <topology evidence="1">Multi-pass membrane protein</topology>
    </subcellularLocation>
</comment>
<keyword evidence="4 6" id="KW-0472">Membrane</keyword>
<dbReference type="InterPro" id="IPR051361">
    <property type="entry name" value="ThrE/Ser_Exporter"/>
</dbReference>
<comment type="similarity">
    <text evidence="5">Belongs to the ThrE exporter (TC 2.A.79) family.</text>
</comment>
<evidence type="ECO:0000313" key="10">
    <source>
        <dbReference type="Proteomes" id="UP001291309"/>
    </source>
</evidence>
<keyword evidence="3 6" id="KW-1133">Transmembrane helix</keyword>
<evidence type="ECO:0000256" key="1">
    <source>
        <dbReference type="ARBA" id="ARBA00004141"/>
    </source>
</evidence>
<evidence type="ECO:0000259" key="7">
    <source>
        <dbReference type="Pfam" id="PF06738"/>
    </source>
</evidence>
<feature type="transmembrane region" description="Helical" evidence="6">
    <location>
        <begin position="300"/>
        <end position="318"/>
    </location>
</feature>
<evidence type="ECO:0000259" key="8">
    <source>
        <dbReference type="Pfam" id="PF12821"/>
    </source>
</evidence>
<evidence type="ECO:0000256" key="2">
    <source>
        <dbReference type="ARBA" id="ARBA00022692"/>
    </source>
</evidence>
<feature type="domain" description="Threonine/serine exporter-like N-terminal" evidence="7">
    <location>
        <begin position="20"/>
        <end position="256"/>
    </location>
</feature>
<accession>A0ABU5H6E9</accession>
<evidence type="ECO:0000313" key="9">
    <source>
        <dbReference type="EMBL" id="MDY7229052.1"/>
    </source>
</evidence>
<feature type="transmembrane region" description="Helical" evidence="6">
    <location>
        <begin position="179"/>
        <end position="197"/>
    </location>
</feature>
<feature type="transmembrane region" description="Helical" evidence="6">
    <location>
        <begin position="203"/>
        <end position="225"/>
    </location>
</feature>
<dbReference type="PANTHER" id="PTHR31082">
    <property type="entry name" value="PHEROMONE-REGULATED MEMBRANE PROTEIN 10"/>
    <property type="match status" value="1"/>
</dbReference>
<dbReference type="PANTHER" id="PTHR31082:SF4">
    <property type="entry name" value="PHEROMONE-REGULATED MEMBRANE PROTEIN 10"/>
    <property type="match status" value="1"/>
</dbReference>
<comment type="caution">
    <text evidence="9">The sequence shown here is derived from an EMBL/GenBank/DDBJ whole genome shotgun (WGS) entry which is preliminary data.</text>
</comment>
<feature type="transmembrane region" description="Helical" evidence="6">
    <location>
        <begin position="349"/>
        <end position="367"/>
    </location>
</feature>
<sequence>MPPEEHASLSEPPPGPAVAFTLRLGQALHRYGTPAHRLEEQMRQVSERLGLEARFFSTPTSIFASFGPPEALRTSLIRTEPGAMDLERLTLLDALALEVIQGKLTPEAGAARVEAILAAPTRYGPLITLLCWTVGAAAAARLFGGGPREMGVAALSSLLIGVLEQLTRARPTTARVLEPVAALLASALAVTAASIIGPLSVQVATLSGLIVLLPGLGLTVALNELATRNLISGSSRLIGAAMVFLQLAFGVALGGKLAELLPPALPLPAPEPLPLWTALVALAVAALAVTVLFRARPQDAVWIILLGGLAFGGARFGAQGLGPELGAFVGALLLGMASNALARLRNRPSVVTIVPGMMLLVPGSLGFRSLESLLARDVLAGVGTAFSMVMVAVAIAAGLLIANALVPSRRVL</sequence>
<feature type="transmembrane region" description="Helical" evidence="6">
    <location>
        <begin position="275"/>
        <end position="293"/>
    </location>
</feature>
<feature type="transmembrane region" description="Helical" evidence="6">
    <location>
        <begin position="324"/>
        <end position="342"/>
    </location>
</feature>
<proteinExistence type="inferred from homology"/>
<name>A0ABU5H6E9_9BACT</name>
<evidence type="ECO:0000256" key="3">
    <source>
        <dbReference type="ARBA" id="ARBA00022989"/>
    </source>
</evidence>
<evidence type="ECO:0000256" key="6">
    <source>
        <dbReference type="SAM" id="Phobius"/>
    </source>
</evidence>
<protein>
    <submittedName>
        <fullName evidence="9">Threonine/serine exporter family protein</fullName>
    </submittedName>
</protein>
<dbReference type="Pfam" id="PF06738">
    <property type="entry name" value="ThrE"/>
    <property type="match status" value="1"/>
</dbReference>
<organism evidence="9 10">
    <name type="scientific">Hyalangium rubrum</name>
    <dbReference type="NCBI Taxonomy" id="3103134"/>
    <lineage>
        <taxon>Bacteria</taxon>
        <taxon>Pseudomonadati</taxon>
        <taxon>Myxococcota</taxon>
        <taxon>Myxococcia</taxon>
        <taxon>Myxococcales</taxon>
        <taxon>Cystobacterineae</taxon>
        <taxon>Archangiaceae</taxon>
        <taxon>Hyalangium</taxon>
    </lineage>
</organism>
<evidence type="ECO:0000256" key="4">
    <source>
        <dbReference type="ARBA" id="ARBA00023136"/>
    </source>
</evidence>
<keyword evidence="10" id="KW-1185">Reference proteome</keyword>
<gene>
    <name evidence="9" type="ORF">SYV04_21750</name>
</gene>
<dbReference type="Proteomes" id="UP001291309">
    <property type="component" value="Unassembled WGS sequence"/>
</dbReference>
<keyword evidence="2 6" id="KW-0812">Transmembrane</keyword>
<feature type="domain" description="Threonine/Serine exporter ThrE" evidence="8">
    <location>
        <begin position="280"/>
        <end position="403"/>
    </location>
</feature>
<dbReference type="InterPro" id="IPR024528">
    <property type="entry name" value="ThrE_2"/>
</dbReference>
<feature type="transmembrane region" description="Helical" evidence="6">
    <location>
        <begin position="126"/>
        <end position="144"/>
    </location>
</feature>